<gene>
    <name evidence="1" type="ORF">UY83_C0003G0086</name>
</gene>
<evidence type="ECO:0008006" key="3">
    <source>
        <dbReference type="Google" id="ProtNLM"/>
    </source>
</evidence>
<dbReference type="Pfam" id="PF09136">
    <property type="entry name" value="Glucodextran_B"/>
    <property type="match status" value="1"/>
</dbReference>
<organism evidence="1 2">
    <name type="scientific">Candidatus Adlerbacteria bacterium GW2011_GWA1_54_10</name>
    <dbReference type="NCBI Taxonomy" id="1618605"/>
    <lineage>
        <taxon>Bacteria</taxon>
        <taxon>Candidatus Adleribacteriota</taxon>
    </lineage>
</organism>
<comment type="caution">
    <text evidence="1">The sequence shown here is derived from an EMBL/GenBank/DDBJ whole genome shotgun (WGS) entry which is preliminary data.</text>
</comment>
<proteinExistence type="predicted"/>
<sequence length="123" mass="13466">MKKIIILVIVLVVLSYSLFEARKLIAGPRITIESPSNGTATSTDLVLVKGVAENIDFLTINDSPAYTDEEGRFTYRYSPPAGYTVIVVAAADRFGRRASRSVVITVVNYCPVKDLTLAKQKNV</sequence>
<accession>A0A0G1XXT1</accession>
<dbReference type="Gene3D" id="2.60.40.10">
    <property type="entry name" value="Immunoglobulins"/>
    <property type="match status" value="1"/>
</dbReference>
<reference evidence="1 2" key="1">
    <citation type="journal article" date="2015" name="Nature">
        <title>rRNA introns, odd ribosomes, and small enigmatic genomes across a large radiation of phyla.</title>
        <authorList>
            <person name="Brown C.T."/>
            <person name="Hug L.A."/>
            <person name="Thomas B.C."/>
            <person name="Sharon I."/>
            <person name="Castelle C.J."/>
            <person name="Singh A."/>
            <person name="Wilkins M.J."/>
            <person name="Williams K.H."/>
            <person name="Banfield J.F."/>
        </authorList>
    </citation>
    <scope>NUCLEOTIDE SEQUENCE [LARGE SCALE GENOMIC DNA]</scope>
</reference>
<dbReference type="Proteomes" id="UP000034740">
    <property type="component" value="Unassembled WGS sequence"/>
</dbReference>
<name>A0A0G1XXT1_9BACT</name>
<dbReference type="AlphaFoldDB" id="A0A0G1XXT1"/>
<dbReference type="EMBL" id="LCRO01000003">
    <property type="protein sequence ID" value="KKW35801.1"/>
    <property type="molecule type" value="Genomic_DNA"/>
</dbReference>
<dbReference type="InterPro" id="IPR013783">
    <property type="entry name" value="Ig-like_fold"/>
</dbReference>
<evidence type="ECO:0000313" key="1">
    <source>
        <dbReference type="EMBL" id="KKW35801.1"/>
    </source>
</evidence>
<protein>
    <recommendedName>
        <fullName evidence="3">Carboxypeptidase regulatory-like domain-containing protein</fullName>
    </recommendedName>
</protein>
<evidence type="ECO:0000313" key="2">
    <source>
        <dbReference type="Proteomes" id="UP000034740"/>
    </source>
</evidence>